<reference evidence="5 6" key="1">
    <citation type="submission" date="2018-11" db="EMBL/GenBank/DDBJ databases">
        <authorList>
            <consortium name="Pathogen Informatics"/>
        </authorList>
    </citation>
    <scope>NUCLEOTIDE SEQUENCE [LARGE SCALE GENOMIC DNA]</scope>
</reference>
<dbReference type="InterPro" id="IPR004618">
    <property type="entry name" value="AsnA"/>
</dbReference>
<dbReference type="GO" id="GO:0005524">
    <property type="term" value="F:ATP binding"/>
    <property type="evidence" value="ECO:0007669"/>
    <property type="project" value="UniProtKB-KW"/>
</dbReference>
<dbReference type="Pfam" id="PF03590">
    <property type="entry name" value="AsnA"/>
    <property type="match status" value="1"/>
</dbReference>
<sequence length="191" mass="22026">MAMLTQVSMPTLACLDIFLGNCLNNRIISHDAWLNCFDIDSMEKIFKAYPTLNQKLPDKITFVISQEFEDIYPEMIPKERERVYSKKHGAIFITQIGKTLKSGNKHDGRAPDYDDWDIIFYNELLDIRLELSSLGIRVDEAMERQLTLSGQEKRNQFDFHRRLLNCGLPYTVDGGIGQSRLSLDSRGSRKC</sequence>
<dbReference type="InterPro" id="IPR045864">
    <property type="entry name" value="aa-tRNA-synth_II/BPL/LPL"/>
</dbReference>
<keyword evidence="1" id="KW-0963">Cytoplasm</keyword>
<dbReference type="Proteomes" id="UP000281553">
    <property type="component" value="Unassembled WGS sequence"/>
</dbReference>
<evidence type="ECO:0000256" key="2">
    <source>
        <dbReference type="ARBA" id="ARBA00022598"/>
    </source>
</evidence>
<evidence type="ECO:0000256" key="4">
    <source>
        <dbReference type="ARBA" id="ARBA00022840"/>
    </source>
</evidence>
<dbReference type="EMBL" id="UYRU01047332">
    <property type="protein sequence ID" value="VDN09571.1"/>
    <property type="molecule type" value="Genomic_DNA"/>
</dbReference>
<gene>
    <name evidence="5" type="ORF">DILT_LOCUS5402</name>
</gene>
<name>A0A3P7LTM5_DIBLA</name>
<dbReference type="PANTHER" id="PTHR30073">
    <property type="entry name" value="ASPARTATE--AMMONIA LIGASE"/>
    <property type="match status" value="1"/>
</dbReference>
<dbReference type="OrthoDB" id="35878at2759"/>
<dbReference type="GO" id="GO:0004071">
    <property type="term" value="F:aspartate-ammonia ligase activity"/>
    <property type="evidence" value="ECO:0007669"/>
    <property type="project" value="InterPro"/>
</dbReference>
<dbReference type="PANTHER" id="PTHR30073:SF5">
    <property type="entry name" value="ASPARTATE--AMMONIA LIGASE"/>
    <property type="match status" value="1"/>
</dbReference>
<keyword evidence="2" id="KW-0436">Ligase</keyword>
<dbReference type="AlphaFoldDB" id="A0A3P7LTM5"/>
<protein>
    <submittedName>
        <fullName evidence="5">Uncharacterized protein</fullName>
    </submittedName>
</protein>
<dbReference type="GO" id="GO:0006529">
    <property type="term" value="P:asparagine biosynthetic process"/>
    <property type="evidence" value="ECO:0007669"/>
    <property type="project" value="InterPro"/>
</dbReference>
<evidence type="ECO:0000313" key="5">
    <source>
        <dbReference type="EMBL" id="VDN09571.1"/>
    </source>
</evidence>
<dbReference type="SUPFAM" id="SSF55681">
    <property type="entry name" value="Class II aaRS and biotin synthetases"/>
    <property type="match status" value="1"/>
</dbReference>
<keyword evidence="3" id="KW-0547">Nucleotide-binding</keyword>
<dbReference type="Gene3D" id="3.30.930.10">
    <property type="entry name" value="Bira Bifunctional Protein, Domain 2"/>
    <property type="match status" value="1"/>
</dbReference>
<organism evidence="5 6">
    <name type="scientific">Dibothriocephalus latus</name>
    <name type="common">Fish tapeworm</name>
    <name type="synonym">Diphyllobothrium latum</name>
    <dbReference type="NCBI Taxonomy" id="60516"/>
    <lineage>
        <taxon>Eukaryota</taxon>
        <taxon>Metazoa</taxon>
        <taxon>Spiralia</taxon>
        <taxon>Lophotrochozoa</taxon>
        <taxon>Platyhelminthes</taxon>
        <taxon>Cestoda</taxon>
        <taxon>Eucestoda</taxon>
        <taxon>Diphyllobothriidea</taxon>
        <taxon>Diphyllobothriidae</taxon>
        <taxon>Dibothriocephalus</taxon>
    </lineage>
</organism>
<keyword evidence="6" id="KW-1185">Reference proteome</keyword>
<evidence type="ECO:0000256" key="1">
    <source>
        <dbReference type="ARBA" id="ARBA00022490"/>
    </source>
</evidence>
<proteinExistence type="predicted"/>
<evidence type="ECO:0000256" key="3">
    <source>
        <dbReference type="ARBA" id="ARBA00022741"/>
    </source>
</evidence>
<dbReference type="GO" id="GO:0005829">
    <property type="term" value="C:cytosol"/>
    <property type="evidence" value="ECO:0007669"/>
    <property type="project" value="TreeGrafter"/>
</dbReference>
<accession>A0A3P7LTM5</accession>
<evidence type="ECO:0000313" key="6">
    <source>
        <dbReference type="Proteomes" id="UP000281553"/>
    </source>
</evidence>
<keyword evidence="4" id="KW-0067">ATP-binding</keyword>